<dbReference type="EMBL" id="JAGKQQ010000002">
    <property type="protein sequence ID" value="MBP3960563.1"/>
    <property type="molecule type" value="Genomic_DNA"/>
</dbReference>
<accession>A0ABS5C3J2</accession>
<dbReference type="Proteomes" id="UP000676565">
    <property type="component" value="Unassembled WGS sequence"/>
</dbReference>
<keyword evidence="2" id="KW-1185">Reference proteome</keyword>
<comment type="caution">
    <text evidence="1">The sequence shown here is derived from an EMBL/GenBank/DDBJ whole genome shotgun (WGS) entry which is preliminary data.</text>
</comment>
<protein>
    <recommendedName>
        <fullName evidence="3">DUF1559 domain-containing protein</fullName>
    </recommendedName>
</protein>
<dbReference type="RefSeq" id="WP_210662735.1">
    <property type="nucleotide sequence ID" value="NZ_JAGKQQ010000002.1"/>
</dbReference>
<sequence length="216" mass="22961">MKRILRTLGVMNKNKLGSWKRFNNLVTTARDLIAFHGDNRPPSMILQAGGLHRYISSTTSSKPTIMDGGGTKNTVTTTTQVDVAANYATRGGSAHPTAVTGGGWPRYIYAVFIRAGDGIYLPDALPEDDIALPGVITTANINTHEVLTLDVPIAQVIGWRGVAQSRNVGGLSCEAGSFLANHLFNRTLFPGTADGAALQQLHILKTASPLPVAQTV</sequence>
<gene>
    <name evidence="1" type="ORF">J8F10_35510</name>
</gene>
<dbReference type="Gene3D" id="3.90.210.10">
    <property type="entry name" value="Heat-Labile Enterotoxin, subunit A"/>
    <property type="match status" value="1"/>
</dbReference>
<evidence type="ECO:0000313" key="1">
    <source>
        <dbReference type="EMBL" id="MBP3960563.1"/>
    </source>
</evidence>
<evidence type="ECO:0008006" key="3">
    <source>
        <dbReference type="Google" id="ProtNLM"/>
    </source>
</evidence>
<name>A0ABS5C3J2_9BACT</name>
<proteinExistence type="predicted"/>
<evidence type="ECO:0000313" key="2">
    <source>
        <dbReference type="Proteomes" id="UP000676565"/>
    </source>
</evidence>
<reference evidence="1 2" key="1">
    <citation type="submission" date="2021-04" db="EMBL/GenBank/DDBJ databases">
        <authorList>
            <person name="Ivanova A."/>
        </authorList>
    </citation>
    <scope>NUCLEOTIDE SEQUENCE [LARGE SCALE GENOMIC DNA]</scope>
    <source>
        <strain evidence="1 2">G18</strain>
    </source>
</reference>
<organism evidence="1 2">
    <name type="scientific">Gemmata palustris</name>
    <dbReference type="NCBI Taxonomy" id="2822762"/>
    <lineage>
        <taxon>Bacteria</taxon>
        <taxon>Pseudomonadati</taxon>
        <taxon>Planctomycetota</taxon>
        <taxon>Planctomycetia</taxon>
        <taxon>Gemmatales</taxon>
        <taxon>Gemmataceae</taxon>
        <taxon>Gemmata</taxon>
    </lineage>
</organism>